<accession>A0ABP1FZ65</accession>
<dbReference type="CDD" id="cd14686">
    <property type="entry name" value="bZIP"/>
    <property type="match status" value="1"/>
</dbReference>
<dbReference type="PROSITE" id="PS00036">
    <property type="entry name" value="BZIP_BASIC"/>
    <property type="match status" value="1"/>
</dbReference>
<keyword evidence="3" id="KW-0804">Transcription</keyword>
<keyword evidence="2" id="KW-0238">DNA-binding</keyword>
<feature type="coiled-coil region" evidence="5">
    <location>
        <begin position="141"/>
        <end position="179"/>
    </location>
</feature>
<keyword evidence="1" id="KW-0805">Transcription regulation</keyword>
<evidence type="ECO:0000256" key="2">
    <source>
        <dbReference type="ARBA" id="ARBA00023125"/>
    </source>
</evidence>
<name>A0ABP1FZ65_9CHLO</name>
<evidence type="ECO:0000256" key="3">
    <source>
        <dbReference type="ARBA" id="ARBA00023163"/>
    </source>
</evidence>
<dbReference type="InterPro" id="IPR004827">
    <property type="entry name" value="bZIP"/>
</dbReference>
<evidence type="ECO:0000256" key="1">
    <source>
        <dbReference type="ARBA" id="ARBA00023015"/>
    </source>
</evidence>
<evidence type="ECO:0000256" key="4">
    <source>
        <dbReference type="ARBA" id="ARBA00023242"/>
    </source>
</evidence>
<proteinExistence type="predicted"/>
<keyword evidence="4" id="KW-0539">Nucleus</keyword>
<dbReference type="InterPro" id="IPR046347">
    <property type="entry name" value="bZIP_sf"/>
</dbReference>
<dbReference type="PROSITE" id="PS50217">
    <property type="entry name" value="BZIP"/>
    <property type="match status" value="1"/>
</dbReference>
<dbReference type="Pfam" id="PF07716">
    <property type="entry name" value="bZIP_2"/>
    <property type="match status" value="1"/>
</dbReference>
<evidence type="ECO:0000259" key="7">
    <source>
        <dbReference type="PROSITE" id="PS50217"/>
    </source>
</evidence>
<feature type="domain" description="BZIP" evidence="7">
    <location>
        <begin position="92"/>
        <end position="142"/>
    </location>
</feature>
<organism evidence="8 9">
    <name type="scientific">Coccomyxa viridis</name>
    <dbReference type="NCBI Taxonomy" id="1274662"/>
    <lineage>
        <taxon>Eukaryota</taxon>
        <taxon>Viridiplantae</taxon>
        <taxon>Chlorophyta</taxon>
        <taxon>core chlorophytes</taxon>
        <taxon>Trebouxiophyceae</taxon>
        <taxon>Trebouxiophyceae incertae sedis</taxon>
        <taxon>Coccomyxaceae</taxon>
        <taxon>Coccomyxa</taxon>
    </lineage>
</organism>
<dbReference type="PANTHER" id="PTHR45764">
    <property type="entry name" value="BZIP TRANSCRIPTION FACTOR 44"/>
    <property type="match status" value="1"/>
</dbReference>
<dbReference type="SMART" id="SM00338">
    <property type="entry name" value="BRLZ"/>
    <property type="match status" value="1"/>
</dbReference>
<keyword evidence="5" id="KW-0175">Coiled coil</keyword>
<evidence type="ECO:0000313" key="8">
    <source>
        <dbReference type="EMBL" id="CAL5224354.1"/>
    </source>
</evidence>
<protein>
    <submittedName>
        <fullName evidence="8">G7028 protein</fullName>
    </submittedName>
</protein>
<comment type="caution">
    <text evidence="8">The sequence shown here is derived from an EMBL/GenBank/DDBJ whole genome shotgun (WGS) entry which is preliminary data.</text>
</comment>
<dbReference type="SUPFAM" id="SSF57959">
    <property type="entry name" value="Leucine zipper domain"/>
    <property type="match status" value="1"/>
</dbReference>
<dbReference type="PANTHER" id="PTHR45764:SF21">
    <property type="entry name" value="OS03G0770000 PROTEIN"/>
    <property type="match status" value="1"/>
</dbReference>
<evidence type="ECO:0000256" key="5">
    <source>
        <dbReference type="SAM" id="Coils"/>
    </source>
</evidence>
<evidence type="ECO:0000256" key="6">
    <source>
        <dbReference type="SAM" id="MobiDB-lite"/>
    </source>
</evidence>
<reference evidence="8 9" key="1">
    <citation type="submission" date="2024-06" db="EMBL/GenBank/DDBJ databases">
        <authorList>
            <person name="Kraege A."/>
            <person name="Thomma B."/>
        </authorList>
    </citation>
    <scope>NUCLEOTIDE SEQUENCE [LARGE SCALE GENOMIC DNA]</scope>
</reference>
<sequence length="331" mass="36589">MSCYVKSRAEKDVNPTDGPAQPSEARAWDGADQSFGRRPSHEHSSGTPVRMAMPGLDEELSSQSHKGVKKRGRGRPVIYQGDPDAPGLDPAQRRLLQRRISNRESARRTRKRHQEHAESLYAKAKSLHRNCNILVAQVDALELKRSQSEALEKEMADVLRMKDEQMDALRRKSESLQNVIYRLMRRLYAKDQDLRLQMCFGLEGCRSAMATPHGSLQGPDVSCAPGSGSLSQYWDPFAPSESAAQHMCDFGWPLSPSHIAGLATSQASRAEPSSLVACDPPQVPTFSDKGLELPDLSTSPEAGHAQADFIYMVRELDLLPYGDTSTNTMTA</sequence>
<gene>
    <name evidence="8" type="primary">g7028</name>
    <name evidence="8" type="ORF">VP750_LOCUS6013</name>
</gene>
<dbReference type="EMBL" id="CAXHTA020000010">
    <property type="protein sequence ID" value="CAL5224354.1"/>
    <property type="molecule type" value="Genomic_DNA"/>
</dbReference>
<evidence type="ECO:0000313" key="9">
    <source>
        <dbReference type="Proteomes" id="UP001497392"/>
    </source>
</evidence>
<feature type="region of interest" description="Disordered" evidence="6">
    <location>
        <begin position="1"/>
        <end position="92"/>
    </location>
</feature>
<dbReference type="Proteomes" id="UP001497392">
    <property type="component" value="Unassembled WGS sequence"/>
</dbReference>
<keyword evidence="9" id="KW-1185">Reference proteome</keyword>